<evidence type="ECO:0000313" key="7">
    <source>
        <dbReference type="EMBL" id="AKJ37154.1"/>
    </source>
</evidence>
<evidence type="ECO:0000256" key="3">
    <source>
        <dbReference type="ARBA" id="ARBA00022806"/>
    </source>
</evidence>
<dbReference type="AlphaFoldDB" id="A0A0G3C592"/>
<dbReference type="InterPro" id="IPR050474">
    <property type="entry name" value="Hel308_SKI2-like"/>
</dbReference>
<dbReference type="InterPro" id="IPR001650">
    <property type="entry name" value="Helicase_C-like"/>
</dbReference>
<dbReference type="InterPro" id="IPR011545">
    <property type="entry name" value="DEAD/DEAH_box_helicase_dom"/>
</dbReference>
<dbReference type="PANTHER" id="PTHR47961:SF8">
    <property type="entry name" value="DEXH-BOX ATP-DEPENDENT RNA HELICASE DEXH15 CHLOROPLASTIC"/>
    <property type="match status" value="1"/>
</dbReference>
<dbReference type="Proteomes" id="UP000035331">
    <property type="component" value="Chromosome"/>
</dbReference>
<accession>A0A0G3C592</accession>
<dbReference type="EMBL" id="CP008746">
    <property type="protein sequence ID" value="AKJ37154.1"/>
    <property type="molecule type" value="Genomic_DNA"/>
</dbReference>
<evidence type="ECO:0000259" key="6">
    <source>
        <dbReference type="PROSITE" id="PS51194"/>
    </source>
</evidence>
<dbReference type="InterPro" id="IPR014001">
    <property type="entry name" value="Helicase_ATP-bd"/>
</dbReference>
<gene>
    <name evidence="7" type="ORF">MCM1_0027</name>
</gene>
<keyword evidence="4" id="KW-0067">ATP-binding</keyword>
<dbReference type="GO" id="GO:0005524">
    <property type="term" value="F:ATP binding"/>
    <property type="evidence" value="ECO:0007669"/>
    <property type="project" value="UniProtKB-KW"/>
</dbReference>
<reference evidence="7 8" key="2">
    <citation type="journal article" date="2015" name="Stand. Genomic Sci.">
        <title>The complete genome sequence of the rumen methanogen Methanosarcina barkeri CM1.</title>
        <authorList>
            <person name="Lambie S.C."/>
            <person name="Kelly W.J."/>
            <person name="Leahy S.C."/>
            <person name="Li D."/>
            <person name="Reilly K."/>
            <person name="McAllister T.A."/>
            <person name="Valle E.R."/>
            <person name="Attwood G.T."/>
            <person name="Altermann E."/>
        </authorList>
    </citation>
    <scope>NUCLEOTIDE SEQUENCE [LARGE SCALE GENOMIC DNA]</scope>
    <source>
        <strain evidence="7 8">CM1</strain>
    </source>
</reference>
<dbReference type="GO" id="GO:0004386">
    <property type="term" value="F:helicase activity"/>
    <property type="evidence" value="ECO:0007669"/>
    <property type="project" value="UniProtKB-KW"/>
</dbReference>
<dbReference type="PROSITE" id="PS00690">
    <property type="entry name" value="DEAH_ATP_HELICASE"/>
    <property type="match status" value="1"/>
</dbReference>
<keyword evidence="1" id="KW-0547">Nucleotide-binding</keyword>
<dbReference type="InterPro" id="IPR002464">
    <property type="entry name" value="DNA/RNA_helicase_DEAH_CS"/>
</dbReference>
<feature type="domain" description="Helicase ATP-binding" evidence="5">
    <location>
        <begin position="302"/>
        <end position="482"/>
    </location>
</feature>
<reference evidence="8" key="1">
    <citation type="submission" date="2014-06" db="EMBL/GenBank/DDBJ databases">
        <title>The complete genome sequence of Methanosarcina barkeri CM1.</title>
        <authorList>
            <consortium name="Pastoral Greenhouse Gas Research Consortium"/>
            <person name="Lambie S.C."/>
            <person name="Leahy S.C."/>
            <person name="Kelly W.J."/>
            <person name="Li D."/>
            <person name="Reilly K."/>
            <person name="Attwood G.T."/>
            <person name="Altermann E."/>
        </authorList>
    </citation>
    <scope>NUCLEOTIDE SEQUENCE [LARGE SCALE GENOMIC DNA]</scope>
    <source>
        <strain evidence="8">CM1</strain>
    </source>
</reference>
<keyword evidence="3 7" id="KW-0347">Helicase</keyword>
<dbReference type="Pfam" id="PF00270">
    <property type="entry name" value="DEAD"/>
    <property type="match status" value="1"/>
</dbReference>
<dbReference type="GO" id="GO:0016787">
    <property type="term" value="F:hydrolase activity"/>
    <property type="evidence" value="ECO:0007669"/>
    <property type="project" value="UniProtKB-KW"/>
</dbReference>
<name>A0A0G3C592_METBA</name>
<evidence type="ECO:0000259" key="5">
    <source>
        <dbReference type="PROSITE" id="PS51192"/>
    </source>
</evidence>
<dbReference type="GO" id="GO:0140097">
    <property type="term" value="F:catalytic activity, acting on DNA"/>
    <property type="evidence" value="ECO:0007669"/>
    <property type="project" value="UniProtKB-ARBA"/>
</dbReference>
<dbReference type="PANTHER" id="PTHR47961">
    <property type="entry name" value="DNA POLYMERASE THETA, PUTATIVE (AFU_ORTHOLOGUE AFUA_1G05260)-RELATED"/>
    <property type="match status" value="1"/>
</dbReference>
<dbReference type="GeneID" id="24883709"/>
<dbReference type="Gene3D" id="3.40.50.300">
    <property type="entry name" value="P-loop containing nucleotide triphosphate hydrolases"/>
    <property type="match status" value="2"/>
</dbReference>
<dbReference type="GO" id="GO:0003676">
    <property type="term" value="F:nucleic acid binding"/>
    <property type="evidence" value="ECO:0007669"/>
    <property type="project" value="InterPro"/>
</dbReference>
<dbReference type="CDD" id="cd17921">
    <property type="entry name" value="DEXHc_Ski2"/>
    <property type="match status" value="1"/>
</dbReference>
<keyword evidence="2" id="KW-0378">Hydrolase</keyword>
<dbReference type="SMART" id="SM00490">
    <property type="entry name" value="HELICc"/>
    <property type="match status" value="1"/>
</dbReference>
<feature type="domain" description="Helicase C-terminal" evidence="6">
    <location>
        <begin position="587"/>
        <end position="748"/>
    </location>
</feature>
<evidence type="ECO:0000256" key="2">
    <source>
        <dbReference type="ARBA" id="ARBA00022801"/>
    </source>
</evidence>
<dbReference type="SUPFAM" id="SSF52540">
    <property type="entry name" value="P-loop containing nucleoside triphosphate hydrolases"/>
    <property type="match status" value="1"/>
</dbReference>
<dbReference type="Pfam" id="PF00271">
    <property type="entry name" value="Helicase_C"/>
    <property type="match status" value="1"/>
</dbReference>
<organism evidence="7 8">
    <name type="scientific">Methanosarcina barkeri CM1</name>
    <dbReference type="NCBI Taxonomy" id="796385"/>
    <lineage>
        <taxon>Archaea</taxon>
        <taxon>Methanobacteriati</taxon>
        <taxon>Methanobacteriota</taxon>
        <taxon>Stenosarchaea group</taxon>
        <taxon>Methanomicrobia</taxon>
        <taxon>Methanosarcinales</taxon>
        <taxon>Methanosarcinaceae</taxon>
        <taxon>Methanosarcina</taxon>
    </lineage>
</organism>
<dbReference type="RefSeq" id="WP_048175841.1">
    <property type="nucleotide sequence ID" value="NZ_CP008746.1"/>
</dbReference>
<proteinExistence type="predicted"/>
<dbReference type="PROSITE" id="PS51194">
    <property type="entry name" value="HELICASE_CTER"/>
    <property type="match status" value="1"/>
</dbReference>
<evidence type="ECO:0000313" key="8">
    <source>
        <dbReference type="Proteomes" id="UP000035331"/>
    </source>
</evidence>
<evidence type="ECO:0000256" key="4">
    <source>
        <dbReference type="ARBA" id="ARBA00022840"/>
    </source>
</evidence>
<dbReference type="PROSITE" id="PS51192">
    <property type="entry name" value="HELICASE_ATP_BIND_1"/>
    <property type="match status" value="1"/>
</dbReference>
<dbReference type="PATRIC" id="fig|796385.3.peg.30"/>
<evidence type="ECO:0000256" key="1">
    <source>
        <dbReference type="ARBA" id="ARBA00022741"/>
    </source>
</evidence>
<sequence>MKSWVMNLIDDDSLKQAHIESSRRLLHESLKLDYSSVEEENSNFLLIIDSLELALIDLLDDDEQINSLRKISAELFQLLRVLPKPEDPIEAGKEYLRLSCFGVLGDRGADASRLLRELPPIDLPINSPYWNKRTFATIIDVWLSIIRKDGWNDLDRVHERVVDLRKHQNEYEKDYLESEGDYSRTAAWELVALYHLAKAAELLAIYTTQGQVEGNYDIRQQLESQFDSALNACTRAELVELDNLTRLLECTSQQLVDNCIWTITRAVNDQVTQFVETLVSRERSKPIFEMLPPQRYTLREEGLRSSSPRSIVINLPTSSGKTFIAEFRILQALNQFENGWIAYLAPTHALVNQICTRLRKDFNPLKINVEKISPALEIDSLEAGLLTDLEKSSYFRVLVTTPEKLDLMLRGGWEQKINRPLSLVIVDEAHNLSQPVRGIKLELLLATINRECRDSQFLLLTPFINNATQISKWLSSDSNKSIEMSVDWNPNDRAIALSRHKKSNNGNYSLYLETLHTTRNTLHIPEKLQLSNNRPLGYNWSQINNNASKLAAVTAQVLKERGSVIVLVGKIQHTWSLANSFKHPDNKITDLPEDVKLVKRYIQSEFGDDFPLCDLLEYGIGVHHSGLSDETKWLMEWLFESGHIKILVATTTIAQGVNFPVTAVVMADYRYPYGKEMQPEEFWNLVGRAGRVDQGSVGIVALAATNEKNAVKLKTFVDKQVLSLNSTLIKMVETAISEGQILELQKLSYLPEWSAFLQYIVHSYRQIGNSTEFTKQIELILRGTLGFETLRNNNPDNARYLIAGVRAYADNLSGNAPLKLVDSTGFSLETIRNTLKRLRDERIGENIWDPNELFKDKKDLRKLMGILLDVSELRENLEAATGGWGKDGSRLADMVTDWVNGLSLKEMSDKYFANDKQGNAIDSTKAMSNCCRNIFGKLTQTAAWGLAALQTMTFGDNFDKLSETDQATLRNLPARVYYGVDTDEAIALRLLGVPRSASLSLSKNMFSVIHEKSLNDLRTELASHDSRLWTESMGKIGEDYYKIWKVLEGIA</sequence>
<dbReference type="SMART" id="SM00487">
    <property type="entry name" value="DEXDc"/>
    <property type="match status" value="1"/>
</dbReference>
<dbReference type="InterPro" id="IPR027417">
    <property type="entry name" value="P-loop_NTPase"/>
</dbReference>
<protein>
    <submittedName>
        <fullName evidence="7">DEAD/DEAH box helicase domain-containing protein</fullName>
    </submittedName>
</protein>